<organism evidence="4 5">
    <name type="scientific">Paenibacillus allorhizosphaerae</name>
    <dbReference type="NCBI Taxonomy" id="2849866"/>
    <lineage>
        <taxon>Bacteria</taxon>
        <taxon>Bacillati</taxon>
        <taxon>Bacillota</taxon>
        <taxon>Bacilli</taxon>
        <taxon>Bacillales</taxon>
        <taxon>Paenibacillaceae</taxon>
        <taxon>Paenibacillus</taxon>
    </lineage>
</organism>
<evidence type="ECO:0000259" key="3">
    <source>
        <dbReference type="Pfam" id="PF00294"/>
    </source>
</evidence>
<evidence type="ECO:0000256" key="1">
    <source>
        <dbReference type="ARBA" id="ARBA00022679"/>
    </source>
</evidence>
<keyword evidence="4" id="KW-0413">Isomerase</keyword>
<evidence type="ECO:0000256" key="2">
    <source>
        <dbReference type="ARBA" id="ARBA00022777"/>
    </source>
</evidence>
<dbReference type="PANTHER" id="PTHR10584">
    <property type="entry name" value="SUGAR KINASE"/>
    <property type="match status" value="1"/>
</dbReference>
<dbReference type="InterPro" id="IPR011611">
    <property type="entry name" value="PfkB_dom"/>
</dbReference>
<sequence length="127" mass="12905">MGNIAVVGSINLDIVNRVQQYPIPGQTIKSGGTEYNYGGKGANQAVAAARSGGHVMMAGAVGSDSFGGELLAALRQEGIDADLVVRKSGNSGMAFITVDASGQNQIILSEGANGDVVTEDVQPLWAA</sequence>
<gene>
    <name evidence="4" type="primary">rbsK/rbiA_1</name>
    <name evidence="4" type="ORF">PAECIP111802_00194</name>
</gene>
<keyword evidence="2" id="KW-0418">Kinase</keyword>
<dbReference type="EMBL" id="CAJVCE010000001">
    <property type="protein sequence ID" value="CAG7615639.1"/>
    <property type="molecule type" value="Genomic_DNA"/>
</dbReference>
<feature type="domain" description="Carbohydrate kinase PfkB" evidence="3">
    <location>
        <begin position="2"/>
        <end position="122"/>
    </location>
</feature>
<protein>
    <submittedName>
        <fullName evidence="4">Bifunctional ribokinase/ribose-5-phosphate isomerase A</fullName>
    </submittedName>
</protein>
<dbReference type="PANTHER" id="PTHR10584:SF166">
    <property type="entry name" value="RIBOKINASE"/>
    <property type="match status" value="1"/>
</dbReference>
<dbReference type="Pfam" id="PF00294">
    <property type="entry name" value="PfkB"/>
    <property type="match status" value="1"/>
</dbReference>
<dbReference type="Proteomes" id="UP000730618">
    <property type="component" value="Unassembled WGS sequence"/>
</dbReference>
<proteinExistence type="predicted"/>
<keyword evidence="5" id="KW-1185">Reference proteome</keyword>
<accession>A0ABM8VA79</accession>
<comment type="caution">
    <text evidence="4">The sequence shown here is derived from an EMBL/GenBank/DDBJ whole genome shotgun (WGS) entry which is preliminary data.</text>
</comment>
<name>A0ABM8VA79_9BACL</name>
<evidence type="ECO:0000313" key="5">
    <source>
        <dbReference type="Proteomes" id="UP000730618"/>
    </source>
</evidence>
<dbReference type="GO" id="GO:0016853">
    <property type="term" value="F:isomerase activity"/>
    <property type="evidence" value="ECO:0007669"/>
    <property type="project" value="UniProtKB-KW"/>
</dbReference>
<keyword evidence="1" id="KW-0808">Transferase</keyword>
<evidence type="ECO:0000313" key="4">
    <source>
        <dbReference type="EMBL" id="CAG7615639.1"/>
    </source>
</evidence>
<reference evidence="4 5" key="1">
    <citation type="submission" date="2021-06" db="EMBL/GenBank/DDBJ databases">
        <authorList>
            <person name="Criscuolo A."/>
        </authorList>
    </citation>
    <scope>NUCLEOTIDE SEQUENCE [LARGE SCALE GENOMIC DNA]</scope>
    <source>
        <strain evidence="5">CIP 111802</strain>
    </source>
</reference>